<protein>
    <submittedName>
        <fullName evidence="3">Uncharacterized protein</fullName>
    </submittedName>
</protein>
<name>A0A139WZY5_9CYAN</name>
<dbReference type="EMBL" id="ANNX02000045">
    <property type="protein sequence ID" value="KYC37932.1"/>
    <property type="molecule type" value="Genomic_DNA"/>
</dbReference>
<gene>
    <name evidence="3" type="ORF">WA1_05405</name>
</gene>
<comment type="caution">
    <text evidence="3">The sequence shown here is derived from an EMBL/GenBank/DDBJ whole genome shotgun (WGS) entry which is preliminary data.</text>
</comment>
<dbReference type="RefSeq" id="WP_017743066.1">
    <property type="nucleotide sequence ID" value="NZ_KQ976354.1"/>
</dbReference>
<reference evidence="3 4" key="1">
    <citation type="journal article" date="2013" name="Genome Biol. Evol.">
        <title>Genomes of Stigonematalean cyanobacteria (subsection V) and the evolution of oxygenic photosynthesis from prokaryotes to plastids.</title>
        <authorList>
            <person name="Dagan T."/>
            <person name="Roettger M."/>
            <person name="Stucken K."/>
            <person name="Landan G."/>
            <person name="Koch R."/>
            <person name="Major P."/>
            <person name="Gould S.B."/>
            <person name="Goremykin V.V."/>
            <person name="Rippka R."/>
            <person name="Tandeau de Marsac N."/>
            <person name="Gugger M."/>
            <person name="Lockhart P.J."/>
            <person name="Allen J.F."/>
            <person name="Brune I."/>
            <person name="Maus I."/>
            <person name="Puhler A."/>
            <person name="Martin W.F."/>
        </authorList>
    </citation>
    <scope>NUCLEOTIDE SEQUENCE [LARGE SCALE GENOMIC DNA]</scope>
    <source>
        <strain evidence="3 4">PCC 7110</strain>
    </source>
</reference>
<evidence type="ECO:0000256" key="1">
    <source>
        <dbReference type="SAM" id="MobiDB-lite"/>
    </source>
</evidence>
<evidence type="ECO:0000313" key="3">
    <source>
        <dbReference type="EMBL" id="KYC37932.1"/>
    </source>
</evidence>
<sequence>MNKFLPIQLRFKTYILLSLITLALLPLLLGVSTQANAESVTEEVEVLSIPPQEAYYIEDNMQETFSSDKPTPYPEENLDDTNTPTYTPDDSENMDNSFVNTDEFN</sequence>
<organism evidence="3 4">
    <name type="scientific">Scytonema hofmannii PCC 7110</name>
    <dbReference type="NCBI Taxonomy" id="128403"/>
    <lineage>
        <taxon>Bacteria</taxon>
        <taxon>Bacillati</taxon>
        <taxon>Cyanobacteriota</taxon>
        <taxon>Cyanophyceae</taxon>
        <taxon>Nostocales</taxon>
        <taxon>Scytonemataceae</taxon>
        <taxon>Scytonema</taxon>
    </lineage>
</organism>
<keyword evidence="4" id="KW-1185">Reference proteome</keyword>
<feature type="signal peptide" evidence="2">
    <location>
        <begin position="1"/>
        <end position="37"/>
    </location>
</feature>
<feature type="chain" id="PRO_5007300494" evidence="2">
    <location>
        <begin position="38"/>
        <end position="105"/>
    </location>
</feature>
<proteinExistence type="predicted"/>
<accession>A0A139WZY5</accession>
<evidence type="ECO:0000313" key="4">
    <source>
        <dbReference type="Proteomes" id="UP000076925"/>
    </source>
</evidence>
<dbReference type="AlphaFoldDB" id="A0A139WZY5"/>
<evidence type="ECO:0000256" key="2">
    <source>
        <dbReference type="SAM" id="SignalP"/>
    </source>
</evidence>
<feature type="region of interest" description="Disordered" evidence="1">
    <location>
        <begin position="61"/>
        <end position="105"/>
    </location>
</feature>
<feature type="compositionally biased region" description="Polar residues" evidence="1">
    <location>
        <begin position="94"/>
        <end position="105"/>
    </location>
</feature>
<dbReference type="OrthoDB" id="9845880at2"/>
<keyword evidence="2" id="KW-0732">Signal</keyword>
<dbReference type="Proteomes" id="UP000076925">
    <property type="component" value="Unassembled WGS sequence"/>
</dbReference>